<dbReference type="InterPro" id="IPR006153">
    <property type="entry name" value="Cation/H_exchanger_TM"/>
</dbReference>
<dbReference type="PANTHER" id="PTHR32468:SF0">
    <property type="entry name" value="K(+)_H(+) ANTIPORTER 1"/>
    <property type="match status" value="1"/>
</dbReference>
<evidence type="ECO:0000313" key="10">
    <source>
        <dbReference type="Proteomes" id="UP000054270"/>
    </source>
</evidence>
<evidence type="ECO:0000256" key="1">
    <source>
        <dbReference type="ARBA" id="ARBA00004141"/>
    </source>
</evidence>
<comment type="subcellular location">
    <subcellularLocation>
        <location evidence="1">Membrane</location>
        <topology evidence="1">Multi-pass membrane protein</topology>
    </subcellularLocation>
</comment>
<dbReference type="EMBL" id="KN817518">
    <property type="protein sequence ID" value="KJA30017.1"/>
    <property type="molecule type" value="Genomic_DNA"/>
</dbReference>
<evidence type="ECO:0000256" key="3">
    <source>
        <dbReference type="ARBA" id="ARBA00022692"/>
    </source>
</evidence>
<organism evidence="9 10">
    <name type="scientific">Hypholoma sublateritium (strain FD-334 SS-4)</name>
    <dbReference type="NCBI Taxonomy" id="945553"/>
    <lineage>
        <taxon>Eukaryota</taxon>
        <taxon>Fungi</taxon>
        <taxon>Dikarya</taxon>
        <taxon>Basidiomycota</taxon>
        <taxon>Agaricomycotina</taxon>
        <taxon>Agaricomycetes</taxon>
        <taxon>Agaricomycetidae</taxon>
        <taxon>Agaricales</taxon>
        <taxon>Agaricineae</taxon>
        <taxon>Strophariaceae</taxon>
        <taxon>Hypholoma</taxon>
    </lineage>
</organism>
<dbReference type="OMA" id="QVKVERW"/>
<keyword evidence="4 7" id="KW-1133">Transmembrane helix</keyword>
<accession>A0A0D2LPF4</accession>
<feature type="transmembrane region" description="Helical" evidence="7">
    <location>
        <begin position="128"/>
        <end position="153"/>
    </location>
</feature>
<reference evidence="10" key="1">
    <citation type="submission" date="2014-04" db="EMBL/GenBank/DDBJ databases">
        <title>Evolutionary Origins and Diversification of the Mycorrhizal Mutualists.</title>
        <authorList>
            <consortium name="DOE Joint Genome Institute"/>
            <consortium name="Mycorrhizal Genomics Consortium"/>
            <person name="Kohler A."/>
            <person name="Kuo A."/>
            <person name="Nagy L.G."/>
            <person name="Floudas D."/>
            <person name="Copeland A."/>
            <person name="Barry K.W."/>
            <person name="Cichocki N."/>
            <person name="Veneault-Fourrey C."/>
            <person name="LaButti K."/>
            <person name="Lindquist E.A."/>
            <person name="Lipzen A."/>
            <person name="Lundell T."/>
            <person name="Morin E."/>
            <person name="Murat C."/>
            <person name="Riley R."/>
            <person name="Ohm R."/>
            <person name="Sun H."/>
            <person name="Tunlid A."/>
            <person name="Henrissat B."/>
            <person name="Grigoriev I.V."/>
            <person name="Hibbett D.S."/>
            <person name="Martin F."/>
        </authorList>
    </citation>
    <scope>NUCLEOTIDE SEQUENCE [LARGE SCALE GENOMIC DNA]</scope>
    <source>
        <strain evidence="10">FD-334 SS-4</strain>
    </source>
</reference>
<dbReference type="Pfam" id="PF00999">
    <property type="entry name" value="Na_H_Exchanger"/>
    <property type="match status" value="1"/>
</dbReference>
<dbReference type="InterPro" id="IPR038770">
    <property type="entry name" value="Na+/solute_symporter_sf"/>
</dbReference>
<keyword evidence="2" id="KW-0813">Transport</keyword>
<proteinExistence type="predicted"/>
<dbReference type="GO" id="GO:1902600">
    <property type="term" value="P:proton transmembrane transport"/>
    <property type="evidence" value="ECO:0007669"/>
    <property type="project" value="InterPro"/>
</dbReference>
<feature type="transmembrane region" description="Helical" evidence="7">
    <location>
        <begin position="200"/>
        <end position="224"/>
    </location>
</feature>
<dbReference type="GO" id="GO:0015297">
    <property type="term" value="F:antiporter activity"/>
    <property type="evidence" value="ECO:0007669"/>
    <property type="project" value="InterPro"/>
</dbReference>
<feature type="transmembrane region" description="Helical" evidence="7">
    <location>
        <begin position="230"/>
        <end position="250"/>
    </location>
</feature>
<dbReference type="InterPro" id="IPR050794">
    <property type="entry name" value="CPA2_transporter"/>
</dbReference>
<dbReference type="GO" id="GO:0016020">
    <property type="term" value="C:membrane"/>
    <property type="evidence" value="ECO:0007669"/>
    <property type="project" value="UniProtKB-SubCell"/>
</dbReference>
<feature type="transmembrane region" description="Helical" evidence="7">
    <location>
        <begin position="417"/>
        <end position="437"/>
    </location>
</feature>
<evidence type="ECO:0000259" key="8">
    <source>
        <dbReference type="Pfam" id="PF00999"/>
    </source>
</evidence>
<evidence type="ECO:0000256" key="7">
    <source>
        <dbReference type="SAM" id="Phobius"/>
    </source>
</evidence>
<evidence type="ECO:0000313" key="9">
    <source>
        <dbReference type="EMBL" id="KJA30017.1"/>
    </source>
</evidence>
<keyword evidence="10" id="KW-1185">Reference proteome</keyword>
<feature type="transmembrane region" description="Helical" evidence="7">
    <location>
        <begin position="165"/>
        <end position="188"/>
    </location>
</feature>
<dbReference type="OrthoDB" id="2687058at2759"/>
<name>A0A0D2LPF4_HYPSF</name>
<evidence type="ECO:0000256" key="5">
    <source>
        <dbReference type="ARBA" id="ARBA00023065"/>
    </source>
</evidence>
<keyword evidence="6 7" id="KW-0472">Membrane</keyword>
<dbReference type="Proteomes" id="UP000054270">
    <property type="component" value="Unassembled WGS sequence"/>
</dbReference>
<protein>
    <recommendedName>
        <fullName evidence="8">Cation/H+ exchanger transmembrane domain-containing protein</fullName>
    </recommendedName>
</protein>
<dbReference type="PANTHER" id="PTHR32468">
    <property type="entry name" value="CATION/H + ANTIPORTER"/>
    <property type="match status" value="1"/>
</dbReference>
<sequence length="879" mass="95106">MGEFSSQVLHLVKRAAAEQAGIISGDNPTQYNASDPLRLWIIQLVIIIGMTQLLSLLFARIRQPRVIAEVIGGVILGPSVMGHIPHFRNAIFPLASIPLLTLTANIGLVLFLFLVGMEIDTKLLRRNVVASASISVAGLVIPLGLGAALGVAVYHEFVEDNSVHFGYFLLFVAVAIGITAFPVLCRILTELKLLDTEVGLVVLSAGIGNDVVGWILLALAVALVNAASGLTALWVLLASTGYVIVLLYPGRWALYWLCKRTGSLEQGTPTPFVMTVILLVVFCSAFFTDIIGVHPIFGGFLAGLLVPHENGLAISVVEKLEDLVSIVFLPLYFFLSGLNTNLSLLNNGITWGYVVLIITVAILSKFISCATAAHFNGYGWREAGAIGSLMSCKGLVELIVLNVGLSANILSPRVFSMFVVHAIIVTFLTTPLVLLFYPEKYRTHVRGGSSKALEGVEGSSGEDSVKTKFALVLDKMEALPSAMTLSQLLHTHVYAAPKYVEDVNSSIDEKLAIETVDSERPTRPVIVEALRLMELTTRTSAVIKSQESDSLLYNDPLVAAYRTFGQLNQLTVNPKISVVNSAEFAQAVSDHVSSTRSQMVFIPWARGVTSVSEDDRTGTRNPFDGIFHKTTTQDQTSSVVYSEFIRSVFAKSPSDVALFVDRGMVRSFGGSNKQHLFLPFIGGPDDRLALNFLVQLCGNSLVTATVIKIKKTESGTSSSERYIEEPTIEHTLNAAADTVYPQFTSQTRMSSDLADNLLWDRYALPDANRPLHTADALHRISFRVETTPTPLRRITDLAKDVAKSSTGDSGKTLITLIGRSRRLAVESLHIEFRKLTTESGASVSSSLPKTLGDVGAALVASNVDTSLLIVQTAPTTYLS</sequence>
<feature type="transmembrane region" description="Helical" evidence="7">
    <location>
        <begin position="385"/>
        <end position="405"/>
    </location>
</feature>
<keyword evidence="5" id="KW-0406">Ion transport</keyword>
<keyword evidence="3 7" id="KW-0812">Transmembrane</keyword>
<feature type="transmembrane region" description="Helical" evidence="7">
    <location>
        <begin position="271"/>
        <end position="303"/>
    </location>
</feature>
<dbReference type="Gene3D" id="1.20.1530.20">
    <property type="match status" value="1"/>
</dbReference>
<feature type="domain" description="Cation/H+ exchanger transmembrane" evidence="8">
    <location>
        <begin position="54"/>
        <end position="433"/>
    </location>
</feature>
<feature type="transmembrane region" description="Helical" evidence="7">
    <location>
        <begin position="37"/>
        <end position="59"/>
    </location>
</feature>
<evidence type="ECO:0000256" key="2">
    <source>
        <dbReference type="ARBA" id="ARBA00022448"/>
    </source>
</evidence>
<feature type="transmembrane region" description="Helical" evidence="7">
    <location>
        <begin position="351"/>
        <end position="373"/>
    </location>
</feature>
<feature type="transmembrane region" description="Helical" evidence="7">
    <location>
        <begin position="90"/>
        <end position="116"/>
    </location>
</feature>
<dbReference type="STRING" id="945553.A0A0D2LPF4"/>
<evidence type="ECO:0000256" key="6">
    <source>
        <dbReference type="ARBA" id="ARBA00023136"/>
    </source>
</evidence>
<gene>
    <name evidence="9" type="ORF">HYPSUDRAFT_126918</name>
</gene>
<feature type="transmembrane region" description="Helical" evidence="7">
    <location>
        <begin position="323"/>
        <end position="344"/>
    </location>
</feature>
<feature type="transmembrane region" description="Helical" evidence="7">
    <location>
        <begin position="66"/>
        <end position="84"/>
    </location>
</feature>
<dbReference type="AlphaFoldDB" id="A0A0D2LPF4"/>
<evidence type="ECO:0000256" key="4">
    <source>
        <dbReference type="ARBA" id="ARBA00022989"/>
    </source>
</evidence>